<reference evidence="2" key="1">
    <citation type="submission" date="2021-10" db="EMBL/GenBank/DDBJ databases">
        <title>The complete genome sequence of Leeia sp. TBRC 13508.</title>
        <authorList>
            <person name="Charoenyingcharoen P."/>
            <person name="Yukphan P."/>
        </authorList>
    </citation>
    <scope>NUCLEOTIDE SEQUENCE</scope>
    <source>
        <strain evidence="2">TBRC 13508</strain>
    </source>
</reference>
<sequence length="126" mass="13932">MIKDIDQRIGRAIGRIRQAFRVLLTGVDTSRPIILVQADGLAGEQLQAAEYFQHYGYTSNPPAGSQGVVLPIGGKTAHGIMIATEHGSYRLKKPPVWRGRTLLRRRRPCVSEAWPCGRSEYSAPGY</sequence>
<keyword evidence="3" id="KW-1185">Reference proteome</keyword>
<accession>A0ABS8D298</accession>
<protein>
    <submittedName>
        <fullName evidence="2">Phage baseplate assembly protein</fullName>
    </submittedName>
</protein>
<feature type="domain" description="Bacteriophage Mu Gp45 N-terminal" evidence="1">
    <location>
        <begin position="21"/>
        <end position="87"/>
    </location>
</feature>
<dbReference type="InterPro" id="IPR053861">
    <property type="entry name" value="Phage_Mu_Gp45_N"/>
</dbReference>
<evidence type="ECO:0000313" key="3">
    <source>
        <dbReference type="Proteomes" id="UP001165395"/>
    </source>
</evidence>
<evidence type="ECO:0000313" key="2">
    <source>
        <dbReference type="EMBL" id="MCB6182307.1"/>
    </source>
</evidence>
<dbReference type="Proteomes" id="UP001165395">
    <property type="component" value="Unassembled WGS sequence"/>
</dbReference>
<evidence type="ECO:0000259" key="1">
    <source>
        <dbReference type="Pfam" id="PF06890"/>
    </source>
</evidence>
<proteinExistence type="predicted"/>
<comment type="caution">
    <text evidence="2">The sequence shown here is derived from an EMBL/GenBank/DDBJ whole genome shotgun (WGS) entry which is preliminary data.</text>
</comment>
<dbReference type="EMBL" id="JAJBZT010000001">
    <property type="protein sequence ID" value="MCB6182307.1"/>
    <property type="molecule type" value="Genomic_DNA"/>
</dbReference>
<gene>
    <name evidence="2" type="ORF">LIN78_01895</name>
</gene>
<dbReference type="Pfam" id="PF06890">
    <property type="entry name" value="Phage_Mu_Gp45"/>
    <property type="match status" value="1"/>
</dbReference>
<organism evidence="2 3">
    <name type="scientific">Leeia speluncae</name>
    <dbReference type="NCBI Taxonomy" id="2884804"/>
    <lineage>
        <taxon>Bacteria</taxon>
        <taxon>Pseudomonadati</taxon>
        <taxon>Pseudomonadota</taxon>
        <taxon>Betaproteobacteria</taxon>
        <taxon>Neisseriales</taxon>
        <taxon>Leeiaceae</taxon>
        <taxon>Leeia</taxon>
    </lineage>
</organism>
<dbReference type="RefSeq" id="WP_227177910.1">
    <property type="nucleotide sequence ID" value="NZ_JAJBZT010000001.1"/>
</dbReference>
<name>A0ABS8D298_9NEIS</name>